<evidence type="ECO:0000256" key="3">
    <source>
        <dbReference type="PROSITE-ProRule" id="PRU00023"/>
    </source>
</evidence>
<dbReference type="InterPro" id="IPR050776">
    <property type="entry name" value="Ank_Repeat/CDKN_Inhibitor"/>
</dbReference>
<keyword evidence="1" id="KW-0677">Repeat</keyword>
<sequence length="604" mass="69043">MIILASNILSIDEAYRAREQNASIKRLSWITFIFLPLLFVAGLVKSFFLWMLSWSRRHIRAVLKRVRGTHSRKDLETNPERDGLVAMDGIGLELGHRTSTYRRLLALRDAVFAGNLQTVRLQLVHFDNGTKLNLRNELGASICNRALNDGREDIFLILKQIGINVNIRSDGETVIVCATRYGNLAIVKDLLKMGADLRDCEDKTGRSLLMLACKHGHATLVEFFLCKTPLGKDLDYLMHLTDRTTKRKTTAVLAAETSDPICFQLLWNAISVFEFVPEEKRIRDVLQLEAGRRTIRVVPGSLQACGLVWDLLSKWAYVHGKLYFRFRIVTAHLLSSAKKARVRSKHAGSYGNLYFPDVFYCAYGLQQTLAKALKQAILLREANGAAKRQSLSFFSDARFAALVEVAWFYTGKLSNFLALSETSIPEVVLFVDLHEDMRGAPYIIPFLLALRIFIREVGTENSKEFKWTTALFTALVQSATPLIRRTISGRYEYYSTREHPTYTQQSFTVFARNGPWTGRAEHKYQARTERATNLIPFIWSYLWSNLAQHFWSNLTKQFWSPMTTLVDHFWSPMTTLVDQSGRPLPKPVTMRWANTRGIISKKIK</sequence>
<dbReference type="AlphaFoldDB" id="A0A3N4HQF5"/>
<dbReference type="Gene3D" id="1.25.40.20">
    <property type="entry name" value="Ankyrin repeat-containing domain"/>
    <property type="match status" value="1"/>
</dbReference>
<feature type="repeat" description="ANK" evidence="3">
    <location>
        <begin position="170"/>
        <end position="202"/>
    </location>
</feature>
<keyword evidence="2 3" id="KW-0040">ANK repeat</keyword>
<organism evidence="5 6">
    <name type="scientific">Ascobolus immersus RN42</name>
    <dbReference type="NCBI Taxonomy" id="1160509"/>
    <lineage>
        <taxon>Eukaryota</taxon>
        <taxon>Fungi</taxon>
        <taxon>Dikarya</taxon>
        <taxon>Ascomycota</taxon>
        <taxon>Pezizomycotina</taxon>
        <taxon>Pezizomycetes</taxon>
        <taxon>Pezizales</taxon>
        <taxon>Ascobolaceae</taxon>
        <taxon>Ascobolus</taxon>
    </lineage>
</organism>
<dbReference type="InterPro" id="IPR002110">
    <property type="entry name" value="Ankyrin_rpt"/>
</dbReference>
<dbReference type="Proteomes" id="UP000275078">
    <property type="component" value="Unassembled WGS sequence"/>
</dbReference>
<dbReference type="OrthoDB" id="20872at2759"/>
<accession>A0A3N4HQF5</accession>
<dbReference type="PANTHER" id="PTHR24201">
    <property type="entry name" value="ANK_REP_REGION DOMAIN-CONTAINING PROTEIN"/>
    <property type="match status" value="1"/>
</dbReference>
<keyword evidence="6" id="KW-1185">Reference proteome</keyword>
<evidence type="ECO:0000256" key="4">
    <source>
        <dbReference type="SAM" id="Phobius"/>
    </source>
</evidence>
<evidence type="ECO:0000256" key="1">
    <source>
        <dbReference type="ARBA" id="ARBA00022737"/>
    </source>
</evidence>
<keyword evidence="4" id="KW-0472">Membrane</keyword>
<dbReference type="Pfam" id="PF12796">
    <property type="entry name" value="Ank_2"/>
    <property type="match status" value="1"/>
</dbReference>
<evidence type="ECO:0000313" key="5">
    <source>
        <dbReference type="EMBL" id="RPA71894.1"/>
    </source>
</evidence>
<proteinExistence type="predicted"/>
<dbReference type="PROSITE" id="PS50297">
    <property type="entry name" value="ANK_REP_REGION"/>
    <property type="match status" value="1"/>
</dbReference>
<protein>
    <submittedName>
        <fullName evidence="5">Ankyrin</fullName>
    </submittedName>
</protein>
<dbReference type="SMART" id="SM00248">
    <property type="entry name" value="ANK"/>
    <property type="match status" value="3"/>
</dbReference>
<reference evidence="5 6" key="1">
    <citation type="journal article" date="2018" name="Nat. Ecol. Evol.">
        <title>Pezizomycetes genomes reveal the molecular basis of ectomycorrhizal truffle lifestyle.</title>
        <authorList>
            <person name="Murat C."/>
            <person name="Payen T."/>
            <person name="Noel B."/>
            <person name="Kuo A."/>
            <person name="Morin E."/>
            <person name="Chen J."/>
            <person name="Kohler A."/>
            <person name="Krizsan K."/>
            <person name="Balestrini R."/>
            <person name="Da Silva C."/>
            <person name="Montanini B."/>
            <person name="Hainaut M."/>
            <person name="Levati E."/>
            <person name="Barry K.W."/>
            <person name="Belfiori B."/>
            <person name="Cichocki N."/>
            <person name="Clum A."/>
            <person name="Dockter R.B."/>
            <person name="Fauchery L."/>
            <person name="Guy J."/>
            <person name="Iotti M."/>
            <person name="Le Tacon F."/>
            <person name="Lindquist E.A."/>
            <person name="Lipzen A."/>
            <person name="Malagnac F."/>
            <person name="Mello A."/>
            <person name="Molinier V."/>
            <person name="Miyauchi S."/>
            <person name="Poulain J."/>
            <person name="Riccioni C."/>
            <person name="Rubini A."/>
            <person name="Sitrit Y."/>
            <person name="Splivallo R."/>
            <person name="Traeger S."/>
            <person name="Wang M."/>
            <person name="Zifcakova L."/>
            <person name="Wipf D."/>
            <person name="Zambonelli A."/>
            <person name="Paolocci F."/>
            <person name="Nowrousian M."/>
            <person name="Ottonello S."/>
            <person name="Baldrian P."/>
            <person name="Spatafora J.W."/>
            <person name="Henrissat B."/>
            <person name="Nagy L.G."/>
            <person name="Aury J.M."/>
            <person name="Wincker P."/>
            <person name="Grigoriev I.V."/>
            <person name="Bonfante P."/>
            <person name="Martin F.M."/>
        </authorList>
    </citation>
    <scope>NUCLEOTIDE SEQUENCE [LARGE SCALE GENOMIC DNA]</scope>
    <source>
        <strain evidence="5 6">RN42</strain>
    </source>
</reference>
<keyword evidence="4" id="KW-1133">Transmembrane helix</keyword>
<dbReference type="EMBL" id="ML119892">
    <property type="protein sequence ID" value="RPA71894.1"/>
    <property type="molecule type" value="Genomic_DNA"/>
</dbReference>
<keyword evidence="4" id="KW-0812">Transmembrane</keyword>
<evidence type="ECO:0000256" key="2">
    <source>
        <dbReference type="ARBA" id="ARBA00023043"/>
    </source>
</evidence>
<gene>
    <name evidence="5" type="ORF">BJ508DRAFT_315191</name>
</gene>
<feature type="transmembrane region" description="Helical" evidence="4">
    <location>
        <begin position="29"/>
        <end position="52"/>
    </location>
</feature>
<dbReference type="PROSITE" id="PS50088">
    <property type="entry name" value="ANK_REPEAT"/>
    <property type="match status" value="1"/>
</dbReference>
<dbReference type="InterPro" id="IPR036770">
    <property type="entry name" value="Ankyrin_rpt-contain_sf"/>
</dbReference>
<dbReference type="SUPFAM" id="SSF48403">
    <property type="entry name" value="Ankyrin repeat"/>
    <property type="match status" value="1"/>
</dbReference>
<dbReference type="STRING" id="1160509.A0A3N4HQF5"/>
<evidence type="ECO:0000313" key="6">
    <source>
        <dbReference type="Proteomes" id="UP000275078"/>
    </source>
</evidence>
<name>A0A3N4HQF5_ASCIM</name>